<comment type="caution">
    <text evidence="3">The sequence shown here is derived from an EMBL/GenBank/DDBJ whole genome shotgun (WGS) entry which is preliminary data.</text>
</comment>
<proteinExistence type="inferred from homology"/>
<accession>A0A919W6H6</accession>
<organism evidence="3 4">
    <name type="scientific">Paractinoplanes toevensis</name>
    <dbReference type="NCBI Taxonomy" id="571911"/>
    <lineage>
        <taxon>Bacteria</taxon>
        <taxon>Bacillati</taxon>
        <taxon>Actinomycetota</taxon>
        <taxon>Actinomycetes</taxon>
        <taxon>Micromonosporales</taxon>
        <taxon>Micromonosporaceae</taxon>
        <taxon>Paractinoplanes</taxon>
    </lineage>
</organism>
<evidence type="ECO:0000313" key="4">
    <source>
        <dbReference type="Proteomes" id="UP000677082"/>
    </source>
</evidence>
<dbReference type="EMBL" id="BOQN01000062">
    <property type="protein sequence ID" value="GIM93003.1"/>
    <property type="molecule type" value="Genomic_DNA"/>
</dbReference>
<dbReference type="InterPro" id="IPR011048">
    <property type="entry name" value="Haem_d1_sf"/>
</dbReference>
<evidence type="ECO:0000256" key="1">
    <source>
        <dbReference type="ARBA" id="ARBA00005564"/>
    </source>
</evidence>
<evidence type="ECO:0008006" key="5">
    <source>
        <dbReference type="Google" id="ProtNLM"/>
    </source>
</evidence>
<dbReference type="GO" id="GO:0017057">
    <property type="term" value="F:6-phosphogluconolactonase activity"/>
    <property type="evidence" value="ECO:0007669"/>
    <property type="project" value="TreeGrafter"/>
</dbReference>
<evidence type="ECO:0000313" key="3">
    <source>
        <dbReference type="EMBL" id="GIM93003.1"/>
    </source>
</evidence>
<feature type="signal peptide" evidence="2">
    <location>
        <begin position="1"/>
        <end position="27"/>
    </location>
</feature>
<dbReference type="PANTHER" id="PTHR30344:SF1">
    <property type="entry name" value="6-PHOSPHOGLUCONOLACTONASE"/>
    <property type="match status" value="1"/>
</dbReference>
<dbReference type="Gene3D" id="2.130.10.10">
    <property type="entry name" value="YVTN repeat-like/Quinoprotein amine dehydrogenase"/>
    <property type="match status" value="3"/>
</dbReference>
<keyword evidence="4" id="KW-1185">Reference proteome</keyword>
<protein>
    <recommendedName>
        <fullName evidence="5">6-phosphogluconolactonase</fullName>
    </recommendedName>
</protein>
<dbReference type="InterPro" id="IPR019405">
    <property type="entry name" value="Lactonase_7-beta_prop"/>
</dbReference>
<name>A0A919W6H6_9ACTN</name>
<dbReference type="InterPro" id="IPR050282">
    <property type="entry name" value="Cycloisomerase_2"/>
</dbReference>
<dbReference type="AlphaFoldDB" id="A0A919W6H6"/>
<sequence>MNNTTRAAAVAGAVLAATATTAGPASASTRHHPAGGVFVQTNALDGNSIVAFDEHLHALATYSTGGRGGLQTGAAADPLASQGSLTLDREHGLLYAVNAGSNTITVFAVRGARLTRLQVTGSGGVFPTSVAVHGNLVYVLNTRDGGSVQGFRRIGDRLVRVPSWHRSLGLDATATPEFTHSAGQVAFTPDGRHLLITTKANTNEILAFGVDHTGGLTLAAAHNVEAGAVPFAAAFDRWGHAVVAEAGPNAAATFSVHHDGRLTALSSSPTGGAATCWIVGVNGVFYLSNAGSATISAFRTRADGSLESLGAEATDGPGAVDATVSPDGRTLYAQTGGGTDGVTKFTIARDGRLHRASSTTVPGGANSEGIAAF</sequence>
<dbReference type="Pfam" id="PF10282">
    <property type="entry name" value="Lactonase"/>
    <property type="match status" value="1"/>
</dbReference>
<keyword evidence="2" id="KW-0732">Signal</keyword>
<feature type="chain" id="PRO_5037931099" description="6-phosphogluconolactonase" evidence="2">
    <location>
        <begin position="28"/>
        <end position="373"/>
    </location>
</feature>
<comment type="similarity">
    <text evidence="1">Belongs to the cycloisomerase 2 family.</text>
</comment>
<dbReference type="SUPFAM" id="SSF51004">
    <property type="entry name" value="C-terminal (heme d1) domain of cytochrome cd1-nitrite reductase"/>
    <property type="match status" value="1"/>
</dbReference>
<dbReference type="Proteomes" id="UP000677082">
    <property type="component" value="Unassembled WGS sequence"/>
</dbReference>
<dbReference type="InterPro" id="IPR015943">
    <property type="entry name" value="WD40/YVTN_repeat-like_dom_sf"/>
</dbReference>
<evidence type="ECO:0000256" key="2">
    <source>
        <dbReference type="SAM" id="SignalP"/>
    </source>
</evidence>
<gene>
    <name evidence="3" type="ORF">Ato02nite_047960</name>
</gene>
<dbReference type="PANTHER" id="PTHR30344">
    <property type="entry name" value="6-PHOSPHOGLUCONOLACTONASE-RELATED"/>
    <property type="match status" value="1"/>
</dbReference>
<reference evidence="3 4" key="1">
    <citation type="submission" date="2021-03" db="EMBL/GenBank/DDBJ databases">
        <title>Whole genome shotgun sequence of Actinoplanes toevensis NBRC 105298.</title>
        <authorList>
            <person name="Komaki H."/>
            <person name="Tamura T."/>
        </authorList>
    </citation>
    <scope>NUCLEOTIDE SEQUENCE [LARGE SCALE GENOMIC DNA]</scope>
    <source>
        <strain evidence="3 4">NBRC 105298</strain>
    </source>
</reference>
<dbReference type="RefSeq" id="WP_213008836.1">
    <property type="nucleotide sequence ID" value="NZ_BOQN01000062.1"/>
</dbReference>